<evidence type="ECO:0000313" key="2">
    <source>
        <dbReference type="Proteomes" id="UP000008387"/>
    </source>
</evidence>
<dbReference type="Pfam" id="PF10117">
    <property type="entry name" value="McrBC"/>
    <property type="match status" value="1"/>
</dbReference>
<dbReference type="eggNOG" id="COG4268">
    <property type="taxonomic scope" value="Bacteria"/>
</dbReference>
<dbReference type="KEGG" id="hbi:HBZC1_18020"/>
<reference evidence="1 2" key="1">
    <citation type="journal article" date="2011" name="J. Bacteriol.">
        <title>Genome sequence of Helicobacter bizzozeronii strain CIII-1, an isolate from human gastric mucosa.</title>
        <authorList>
            <person name="Schott T."/>
            <person name="Rossi M."/>
            <person name="Hanninen M.L."/>
        </authorList>
    </citation>
    <scope>NUCLEOTIDE SEQUENCE [LARGE SCALE GENOMIC DNA]</scope>
    <source>
        <strain evidence="1 2">CIII-1</strain>
    </source>
</reference>
<keyword evidence="2" id="KW-1185">Reference proteome</keyword>
<sequence length="414" mass="48733">MKFENKNTLRTQNYVGLLQVRGFCLEILPKVYEGDSTAQHDPSCQNSLCEFDSIEFQEQVMEFVEQLKGESAEQKSLESPPCRICHAKQVLYNCLATLKGVPFKKIQSAYLGNANLSLLDIFVHMFLEECQQLIKRGLKCDYLRTTKNRTFLKGKLEIVKHLKHNLIHKERFYTTSNEYSLDVPPNRLIKATLKYFKTLVLSPRTQDKFNPVWFVFEEISPTPNTEIDSDFAKSEHATRFREYQSLLAWCRLFLRQTFLTPYSGIDQVHAFLFPMEKLFESFVGYWLQRSIEGYSVSLQEENRKYLMEDENFRDYSALVPDIILENDKKILILDTKWKVEKDRKVKKTDLCQVWAYASVYVSSEKQQEKQRQVSVYLVYPWHDNTQPITGTFKPRISTDKPIKLKTTFFPLENF</sequence>
<gene>
    <name evidence="1" type="ordered locus">HBZC1_18020</name>
</gene>
<organism evidence="1 2">
    <name type="scientific">Helicobacter bizzozeronii (strain CIII-1)</name>
    <dbReference type="NCBI Taxonomy" id="1002804"/>
    <lineage>
        <taxon>Bacteria</taxon>
        <taxon>Pseudomonadati</taxon>
        <taxon>Campylobacterota</taxon>
        <taxon>Epsilonproteobacteria</taxon>
        <taxon>Campylobacterales</taxon>
        <taxon>Helicobacteraceae</taxon>
        <taxon>Helicobacter</taxon>
    </lineage>
</organism>
<dbReference type="HOGENOM" id="CLU_048696_0_1_7"/>
<dbReference type="EMBL" id="FR871757">
    <property type="protein sequence ID" value="CCB80788.1"/>
    <property type="molecule type" value="Genomic_DNA"/>
</dbReference>
<dbReference type="STRING" id="1002804.HBZC1_18020"/>
<dbReference type="REBASE" id="36669">
    <property type="entry name" value="HbiCMcrBC2P"/>
</dbReference>
<proteinExistence type="predicted"/>
<accession>F8KPQ3</accession>
<evidence type="ECO:0000313" key="1">
    <source>
        <dbReference type="EMBL" id="CCB80788.1"/>
    </source>
</evidence>
<dbReference type="AlphaFoldDB" id="F8KPQ3"/>
<dbReference type="PANTHER" id="PTHR38733:SF1">
    <property type="entry name" value="TYPE IV METHYL-DIRECTED RESTRICTION ENZYME ECOKMCRBC"/>
    <property type="match status" value="1"/>
</dbReference>
<dbReference type="Proteomes" id="UP000008387">
    <property type="component" value="Chromosome"/>
</dbReference>
<protein>
    <submittedName>
        <fullName evidence="1">McrBC 5-methylcytosine restriction system component</fullName>
    </submittedName>
</protein>
<name>F8KPQ3_HELBC</name>
<dbReference type="PANTHER" id="PTHR38733">
    <property type="entry name" value="PROTEIN MCRC"/>
    <property type="match status" value="1"/>
</dbReference>
<dbReference type="InterPro" id="IPR019292">
    <property type="entry name" value="McrC"/>
</dbReference>